<protein>
    <recommendedName>
        <fullName evidence="1">SURF1-like protein</fullName>
    </recommendedName>
</protein>
<gene>
    <name evidence="2" type="ORF">LZ519_07360</name>
</gene>
<comment type="caution">
    <text evidence="2">The sequence shown here is derived from an EMBL/GenBank/DDBJ whole genome shotgun (WGS) entry which is preliminary data.</text>
</comment>
<organism evidence="2 3">
    <name type="scientific">Sphingomonas anseongensis</name>
    <dbReference type="NCBI Taxonomy" id="2908207"/>
    <lineage>
        <taxon>Bacteria</taxon>
        <taxon>Pseudomonadati</taxon>
        <taxon>Pseudomonadota</taxon>
        <taxon>Alphaproteobacteria</taxon>
        <taxon>Sphingomonadales</taxon>
        <taxon>Sphingomonadaceae</taxon>
        <taxon>Sphingomonas</taxon>
    </lineage>
</organism>
<evidence type="ECO:0000313" key="2">
    <source>
        <dbReference type="EMBL" id="MCL6679133.1"/>
    </source>
</evidence>
<dbReference type="RefSeq" id="WP_249868050.1">
    <property type="nucleotide sequence ID" value="NZ_JAMGBC010000001.1"/>
</dbReference>
<evidence type="ECO:0000256" key="1">
    <source>
        <dbReference type="RuleBase" id="RU363076"/>
    </source>
</evidence>
<dbReference type="EMBL" id="JAMGBC010000001">
    <property type="protein sequence ID" value="MCL6679133.1"/>
    <property type="molecule type" value="Genomic_DNA"/>
</dbReference>
<reference evidence="2" key="1">
    <citation type="submission" date="2022-05" db="EMBL/GenBank/DDBJ databases">
        <authorList>
            <person name="Jo J.-H."/>
            <person name="Im W.-T."/>
        </authorList>
    </citation>
    <scope>NUCLEOTIDE SEQUENCE</scope>
    <source>
        <strain evidence="2">RG327</strain>
    </source>
</reference>
<comment type="subcellular location">
    <subcellularLocation>
        <location evidence="1">Cell membrane</location>
        <topology evidence="1">Multi-pass membrane protein</topology>
    </subcellularLocation>
</comment>
<dbReference type="InterPro" id="IPR002994">
    <property type="entry name" value="Surf1/Shy1"/>
</dbReference>
<keyword evidence="1" id="KW-1133">Transmembrane helix</keyword>
<keyword evidence="1" id="KW-0812">Transmembrane</keyword>
<name>A0ABT0RFX9_9SPHN</name>
<sequence length="193" mass="21371">MKRVPIFATLLVALAVATMIALGVWQISRGYWKDQLIHQYTTAQKLPPISFPTAPYKGELPLFRWATGFCVKPDAHRAIAGRNRQGETGYVHIIQCSTGAEGPGMAVEIGWSEDPNAKYRWAGGPVSGMIAPDRQQRIRLVAASAPPGLQPAAPPSIESIPNNHRSYAFQWFAFALVALVIYFLALRKRFRPE</sequence>
<comment type="caution">
    <text evidence="1">Lacks conserved residue(s) required for the propagation of feature annotation.</text>
</comment>
<comment type="similarity">
    <text evidence="1">Belongs to the SURF1 family.</text>
</comment>
<accession>A0ABT0RFX9</accession>
<dbReference type="Proteomes" id="UP001165343">
    <property type="component" value="Unassembled WGS sequence"/>
</dbReference>
<feature type="transmembrane region" description="Helical" evidence="1">
    <location>
        <begin position="167"/>
        <end position="186"/>
    </location>
</feature>
<dbReference type="PROSITE" id="PS50895">
    <property type="entry name" value="SURF1"/>
    <property type="match status" value="1"/>
</dbReference>
<dbReference type="Pfam" id="PF02104">
    <property type="entry name" value="SURF1"/>
    <property type="match status" value="1"/>
</dbReference>
<keyword evidence="3" id="KW-1185">Reference proteome</keyword>
<evidence type="ECO:0000313" key="3">
    <source>
        <dbReference type="Proteomes" id="UP001165343"/>
    </source>
</evidence>
<proteinExistence type="inferred from homology"/>
<keyword evidence="1" id="KW-1003">Cell membrane</keyword>
<dbReference type="CDD" id="cd06662">
    <property type="entry name" value="SURF1"/>
    <property type="match status" value="1"/>
</dbReference>
<keyword evidence="1" id="KW-0472">Membrane</keyword>